<name>V8NZE6_OPHHA</name>
<gene>
    <name evidence="2" type="ORF">L345_06884</name>
</gene>
<dbReference type="AlphaFoldDB" id="V8NZE6"/>
<evidence type="ECO:0000256" key="1">
    <source>
        <dbReference type="SAM" id="MobiDB-lite"/>
    </source>
</evidence>
<proteinExistence type="predicted"/>
<feature type="region of interest" description="Disordered" evidence="1">
    <location>
        <begin position="58"/>
        <end position="83"/>
    </location>
</feature>
<reference evidence="2 3" key="1">
    <citation type="journal article" date="2013" name="Proc. Natl. Acad. Sci. U.S.A.">
        <title>The king cobra genome reveals dynamic gene evolution and adaptation in the snake venom system.</title>
        <authorList>
            <person name="Vonk F.J."/>
            <person name="Casewell N.R."/>
            <person name="Henkel C.V."/>
            <person name="Heimberg A.M."/>
            <person name="Jansen H.J."/>
            <person name="McCleary R.J."/>
            <person name="Kerkkamp H.M."/>
            <person name="Vos R.A."/>
            <person name="Guerreiro I."/>
            <person name="Calvete J.J."/>
            <person name="Wuster W."/>
            <person name="Woods A.E."/>
            <person name="Logan J.M."/>
            <person name="Harrison R.A."/>
            <person name="Castoe T.A."/>
            <person name="de Koning A.P."/>
            <person name="Pollock D.D."/>
            <person name="Yandell M."/>
            <person name="Calderon D."/>
            <person name="Renjifo C."/>
            <person name="Currier R.B."/>
            <person name="Salgado D."/>
            <person name="Pla D."/>
            <person name="Sanz L."/>
            <person name="Hyder A.S."/>
            <person name="Ribeiro J.M."/>
            <person name="Arntzen J.W."/>
            <person name="van den Thillart G.E."/>
            <person name="Boetzer M."/>
            <person name="Pirovano W."/>
            <person name="Dirks R.P."/>
            <person name="Spaink H.P."/>
            <person name="Duboule D."/>
            <person name="McGlinn E."/>
            <person name="Kini R.M."/>
            <person name="Richardson M.K."/>
        </authorList>
    </citation>
    <scope>NUCLEOTIDE SEQUENCE</scope>
    <source>
        <tissue evidence="2">Blood</tissue>
    </source>
</reference>
<feature type="non-terminal residue" evidence="2">
    <location>
        <position position="1"/>
    </location>
</feature>
<evidence type="ECO:0000313" key="2">
    <source>
        <dbReference type="EMBL" id="ETE67331.1"/>
    </source>
</evidence>
<comment type="caution">
    <text evidence="2">The sequence shown here is derived from an EMBL/GenBank/DDBJ whole genome shotgun (WGS) entry which is preliminary data.</text>
</comment>
<keyword evidence="3" id="KW-1185">Reference proteome</keyword>
<sequence>MAKYFQILSKDSFSALTFDISYLAGQIPIIWKQQIEDRVQKLDLYGYLSQSRNLAQAKAEEAEQVTNGGRTSRLSGGRSRLEEKQMVSSLKERYGKGDGIKRLSTTVYREVNSLMEKTISN</sequence>
<accession>V8NZE6</accession>
<evidence type="ECO:0000313" key="3">
    <source>
        <dbReference type="Proteomes" id="UP000018936"/>
    </source>
</evidence>
<dbReference type="Proteomes" id="UP000018936">
    <property type="component" value="Unassembled WGS sequence"/>
</dbReference>
<organism evidence="2 3">
    <name type="scientific">Ophiophagus hannah</name>
    <name type="common">King cobra</name>
    <name type="synonym">Naja hannah</name>
    <dbReference type="NCBI Taxonomy" id="8665"/>
    <lineage>
        <taxon>Eukaryota</taxon>
        <taxon>Metazoa</taxon>
        <taxon>Chordata</taxon>
        <taxon>Craniata</taxon>
        <taxon>Vertebrata</taxon>
        <taxon>Euteleostomi</taxon>
        <taxon>Lepidosauria</taxon>
        <taxon>Squamata</taxon>
        <taxon>Bifurcata</taxon>
        <taxon>Unidentata</taxon>
        <taxon>Episquamata</taxon>
        <taxon>Toxicofera</taxon>
        <taxon>Serpentes</taxon>
        <taxon>Colubroidea</taxon>
        <taxon>Elapidae</taxon>
        <taxon>Elapinae</taxon>
        <taxon>Ophiophagus</taxon>
    </lineage>
</organism>
<feature type="compositionally biased region" description="Low complexity" evidence="1">
    <location>
        <begin position="68"/>
        <end position="78"/>
    </location>
</feature>
<feature type="non-terminal residue" evidence="2">
    <location>
        <position position="121"/>
    </location>
</feature>
<protein>
    <submittedName>
        <fullName evidence="2">Uncharacterized protein</fullName>
    </submittedName>
</protein>
<dbReference type="EMBL" id="AZIM01001324">
    <property type="protein sequence ID" value="ETE67331.1"/>
    <property type="molecule type" value="Genomic_DNA"/>
</dbReference>